<accession>A0A7S3AHN3</accession>
<proteinExistence type="predicted"/>
<reference evidence="1" key="1">
    <citation type="submission" date="2021-01" db="EMBL/GenBank/DDBJ databases">
        <authorList>
            <person name="Corre E."/>
            <person name="Pelletier E."/>
            <person name="Niang G."/>
            <person name="Scheremetjew M."/>
            <person name="Finn R."/>
            <person name="Kale V."/>
            <person name="Holt S."/>
            <person name="Cochrane G."/>
            <person name="Meng A."/>
            <person name="Brown T."/>
            <person name="Cohen L."/>
        </authorList>
    </citation>
    <scope>NUCLEOTIDE SEQUENCE</scope>
    <source>
        <strain evidence="1">CCMP281</strain>
    </source>
</reference>
<evidence type="ECO:0000313" key="1">
    <source>
        <dbReference type="EMBL" id="CAE0103023.1"/>
    </source>
</evidence>
<organism evidence="1">
    <name type="scientific">Haptolina ericina</name>
    <dbReference type="NCBI Taxonomy" id="156174"/>
    <lineage>
        <taxon>Eukaryota</taxon>
        <taxon>Haptista</taxon>
        <taxon>Haptophyta</taxon>
        <taxon>Prymnesiophyceae</taxon>
        <taxon>Prymnesiales</taxon>
        <taxon>Prymnesiaceae</taxon>
        <taxon>Haptolina</taxon>
    </lineage>
</organism>
<feature type="non-terminal residue" evidence="1">
    <location>
        <position position="236"/>
    </location>
</feature>
<sequence>MSPPDNAVFTPTPPRVRLTCRVFHNTLGYLLNVLLPSWRLFWPDKSVWPDTSMVLIWDAESKLDRAVSQNLSGLYPEVYHIFEEEAPHYKRVFEDCARAPGAHGKAKIPGYQRQMFSNYIQDEQPELTAAFPGEGGPPDFFGFVDSDSFFTAAVHPDELFVHKDGRWLPRVLMYNGCCIGWNENTRLALGGAVRHEQPGDPWIMGEGWPRVGEGMIGLNFPILVRPSHLADMRSFV</sequence>
<dbReference type="AlphaFoldDB" id="A0A7S3AHN3"/>
<protein>
    <submittedName>
        <fullName evidence="1">Uncharacterized protein</fullName>
    </submittedName>
</protein>
<dbReference type="EMBL" id="HBHX01006715">
    <property type="protein sequence ID" value="CAE0103023.1"/>
    <property type="molecule type" value="Transcribed_RNA"/>
</dbReference>
<gene>
    <name evidence="1" type="ORF">HERI1096_LOCUS3681</name>
</gene>
<name>A0A7S3AHN3_9EUKA</name>